<dbReference type="EMBL" id="JAPFFF010000062">
    <property type="protein sequence ID" value="KAK8837042.1"/>
    <property type="molecule type" value="Genomic_DNA"/>
</dbReference>
<gene>
    <name evidence="2" type="ORF">M9Y10_037088</name>
</gene>
<keyword evidence="1" id="KW-0812">Transmembrane</keyword>
<dbReference type="PANTHER" id="PTHR24159:SF5">
    <property type="entry name" value="ANK_REP_REGION DOMAIN-CONTAINING PROTEIN"/>
    <property type="match status" value="1"/>
</dbReference>
<proteinExistence type="predicted"/>
<dbReference type="PANTHER" id="PTHR24159">
    <property type="match status" value="1"/>
</dbReference>
<feature type="transmembrane region" description="Helical" evidence="1">
    <location>
        <begin position="380"/>
        <end position="397"/>
    </location>
</feature>
<evidence type="ECO:0000313" key="2">
    <source>
        <dbReference type="EMBL" id="KAK8837042.1"/>
    </source>
</evidence>
<accession>A0ABR2GU06</accession>
<comment type="caution">
    <text evidence="2">The sequence shown here is derived from an EMBL/GenBank/DDBJ whole genome shotgun (WGS) entry which is preliminary data.</text>
</comment>
<reference evidence="2 3" key="1">
    <citation type="submission" date="2024-04" db="EMBL/GenBank/DDBJ databases">
        <title>Tritrichomonas musculus Genome.</title>
        <authorList>
            <person name="Alves-Ferreira E."/>
            <person name="Grigg M."/>
            <person name="Lorenzi H."/>
            <person name="Galac M."/>
        </authorList>
    </citation>
    <scope>NUCLEOTIDE SEQUENCE [LARGE SCALE GENOMIC DNA]</scope>
    <source>
        <strain evidence="2 3">EAF2021</strain>
    </source>
</reference>
<dbReference type="InterPro" id="IPR036770">
    <property type="entry name" value="Ankyrin_rpt-contain_sf"/>
</dbReference>
<protein>
    <recommendedName>
        <fullName evidence="4">DUF3447 domain-containing protein</fullName>
    </recommendedName>
</protein>
<keyword evidence="1" id="KW-1133">Transmembrane helix</keyword>
<evidence type="ECO:0008006" key="4">
    <source>
        <dbReference type="Google" id="ProtNLM"/>
    </source>
</evidence>
<keyword evidence="3" id="KW-1185">Reference proteome</keyword>
<dbReference type="Proteomes" id="UP001470230">
    <property type="component" value="Unassembled WGS sequence"/>
</dbReference>
<dbReference type="SUPFAM" id="SSF48403">
    <property type="entry name" value="Ankyrin repeat"/>
    <property type="match status" value="1"/>
</dbReference>
<organism evidence="2 3">
    <name type="scientific">Tritrichomonas musculus</name>
    <dbReference type="NCBI Taxonomy" id="1915356"/>
    <lineage>
        <taxon>Eukaryota</taxon>
        <taxon>Metamonada</taxon>
        <taxon>Parabasalia</taxon>
        <taxon>Tritrichomonadida</taxon>
        <taxon>Tritrichomonadidae</taxon>
        <taxon>Tritrichomonas</taxon>
    </lineage>
</organism>
<evidence type="ECO:0000256" key="1">
    <source>
        <dbReference type="SAM" id="Phobius"/>
    </source>
</evidence>
<sequence>MDVQEYAIQKTDLYSTLLLFLENQTNESELFPKLKFQENRDDLREFLHLLSYISKNHFRYPGTIDKIEKILNLLKDNIKQTFSNSEIFNFFKNSKRILFFLFETKIITPSKFIVNTFLDKNMKDKNYHLYFHKIIDTFLTEDEKETIKSELSKLDKNTLQNFESKCKIGENESYLCSLIRNDLIDDFVIHTNQTNLKLTSQINSSIYETNSFLLKNPKTSLIEYAAFFGSIQIFQFLKLNNVELKPSLWLYAIHGRNHELIHLLEECHVKPDDSTFKQCYNEAVKCHHNEIANYISDNFLKADSFFCGLHNHNYEFFPNNISNDLIFSYLCKYDYVPLVKLLFKKDELKMKEKIINEINCLLSNLFFVLMTFSISMLNTVSLFYFGLNTVFFLISFFK</sequence>
<keyword evidence="1" id="KW-0472">Membrane</keyword>
<name>A0ABR2GU06_9EUKA</name>
<evidence type="ECO:0000313" key="3">
    <source>
        <dbReference type="Proteomes" id="UP001470230"/>
    </source>
</evidence>